<dbReference type="PANTHER" id="PTHR33693">
    <property type="entry name" value="TYPE-5 URACIL-DNA GLYCOSYLASE"/>
    <property type="match status" value="1"/>
</dbReference>
<evidence type="ECO:0000256" key="10">
    <source>
        <dbReference type="ARBA" id="ARBA00023014"/>
    </source>
</evidence>
<dbReference type="GO" id="GO:0004844">
    <property type="term" value="F:uracil DNA N-glycosylase activity"/>
    <property type="evidence" value="ECO:0007669"/>
    <property type="project" value="UniProtKB-EC"/>
</dbReference>
<evidence type="ECO:0000256" key="4">
    <source>
        <dbReference type="ARBA" id="ARBA00019403"/>
    </source>
</evidence>
<name>A0A6S6SDS1_9BACT</name>
<sequence>MSNSQNLQLLKELYIYKSMGFSYVDKLQSVQNNTKNRSIVTWDDLEKTVKNCFLCELSKSRKNTVFGNGNKNAKVMFIGEAPGMVEDESGDVFVGRSGELLTKMIENVLNIPRDEVYITNMLKCKPPSNASATKNQINSCSDYLTSQINLVSPKLIVALGQSVYQYLSNDDSSLSEARMSISKYKEISVITTYHPSYLLRNPSIKKQAHQDLLKIKSFLDNL</sequence>
<dbReference type="SUPFAM" id="SSF52141">
    <property type="entry name" value="Uracil-DNA glycosylase-like"/>
    <property type="match status" value="1"/>
</dbReference>
<keyword evidence="7" id="KW-0227">DNA damage</keyword>
<dbReference type="EC" id="3.2.2.27" evidence="3"/>
<dbReference type="GO" id="GO:0046872">
    <property type="term" value="F:metal ion binding"/>
    <property type="evidence" value="ECO:0007669"/>
    <property type="project" value="UniProtKB-KW"/>
</dbReference>
<evidence type="ECO:0000259" key="12">
    <source>
        <dbReference type="SMART" id="SM00986"/>
    </source>
</evidence>
<evidence type="ECO:0000256" key="8">
    <source>
        <dbReference type="ARBA" id="ARBA00022801"/>
    </source>
</evidence>
<evidence type="ECO:0000256" key="5">
    <source>
        <dbReference type="ARBA" id="ARBA00022485"/>
    </source>
</evidence>
<keyword evidence="10" id="KW-0411">Iron-sulfur</keyword>
<comment type="catalytic activity">
    <reaction evidence="1">
        <text>Hydrolyzes single-stranded DNA or mismatched double-stranded DNA and polynucleotides, releasing free uracil.</text>
        <dbReference type="EC" id="3.2.2.27"/>
    </reaction>
</comment>
<dbReference type="InterPro" id="IPR051536">
    <property type="entry name" value="UDG_Type-4/5"/>
</dbReference>
<protein>
    <recommendedName>
        <fullName evidence="4">Type-4 uracil-DNA glycosylase</fullName>
        <ecNumber evidence="3">3.2.2.27</ecNumber>
    </recommendedName>
</protein>
<keyword evidence="9" id="KW-0408">Iron</keyword>
<feature type="domain" description="Uracil-DNA glycosylase-like" evidence="12">
    <location>
        <begin position="66"/>
        <end position="213"/>
    </location>
</feature>
<dbReference type="SMART" id="SM00987">
    <property type="entry name" value="UreE_C"/>
    <property type="match status" value="1"/>
</dbReference>
<evidence type="ECO:0000256" key="7">
    <source>
        <dbReference type="ARBA" id="ARBA00022763"/>
    </source>
</evidence>
<keyword evidence="11" id="KW-0234">DNA repair</keyword>
<dbReference type="PANTHER" id="PTHR33693:SF1">
    <property type="entry name" value="TYPE-4 URACIL-DNA GLYCOSYLASE"/>
    <property type="match status" value="1"/>
</dbReference>
<dbReference type="Pfam" id="PF03167">
    <property type="entry name" value="UDG"/>
    <property type="match status" value="1"/>
</dbReference>
<gene>
    <name evidence="13" type="ORF">HELGO_WM2630</name>
</gene>
<dbReference type="InterPro" id="IPR005273">
    <property type="entry name" value="Ura-DNA_glyco_family4"/>
</dbReference>
<keyword evidence="6" id="KW-0479">Metal-binding</keyword>
<organism evidence="13">
    <name type="scientific">uncultured Campylobacterales bacterium</name>
    <dbReference type="NCBI Taxonomy" id="352960"/>
    <lineage>
        <taxon>Bacteria</taxon>
        <taxon>Pseudomonadati</taxon>
        <taxon>Campylobacterota</taxon>
        <taxon>Epsilonproteobacteria</taxon>
        <taxon>Campylobacterales</taxon>
        <taxon>environmental samples</taxon>
    </lineage>
</organism>
<evidence type="ECO:0000256" key="11">
    <source>
        <dbReference type="ARBA" id="ARBA00023204"/>
    </source>
</evidence>
<evidence type="ECO:0000256" key="3">
    <source>
        <dbReference type="ARBA" id="ARBA00012030"/>
    </source>
</evidence>
<evidence type="ECO:0000256" key="1">
    <source>
        <dbReference type="ARBA" id="ARBA00001400"/>
    </source>
</evidence>
<dbReference type="CDD" id="cd10030">
    <property type="entry name" value="UDG-F4_TTUDGA_SPO1dp_like"/>
    <property type="match status" value="1"/>
</dbReference>
<dbReference type="GO" id="GO:0006281">
    <property type="term" value="P:DNA repair"/>
    <property type="evidence" value="ECO:0007669"/>
    <property type="project" value="UniProtKB-KW"/>
</dbReference>
<accession>A0A6S6SDS1</accession>
<evidence type="ECO:0000256" key="6">
    <source>
        <dbReference type="ARBA" id="ARBA00022723"/>
    </source>
</evidence>
<dbReference type="InterPro" id="IPR005122">
    <property type="entry name" value="Uracil-DNA_glycosylase-like"/>
</dbReference>
<dbReference type="SMART" id="SM00986">
    <property type="entry name" value="UDG"/>
    <property type="match status" value="1"/>
</dbReference>
<dbReference type="AlphaFoldDB" id="A0A6S6SDS1"/>
<comment type="similarity">
    <text evidence="2">Belongs to the uracil-DNA glycosylase (UDG) superfamily. Type 4 (UDGa) family.</text>
</comment>
<evidence type="ECO:0000256" key="9">
    <source>
        <dbReference type="ARBA" id="ARBA00023004"/>
    </source>
</evidence>
<evidence type="ECO:0000313" key="13">
    <source>
        <dbReference type="EMBL" id="CAA6803144.1"/>
    </source>
</evidence>
<dbReference type="NCBIfam" id="TIGR00758">
    <property type="entry name" value="UDG_fam4"/>
    <property type="match status" value="1"/>
</dbReference>
<evidence type="ECO:0000256" key="2">
    <source>
        <dbReference type="ARBA" id="ARBA00006521"/>
    </source>
</evidence>
<keyword evidence="5" id="KW-0004">4Fe-4S</keyword>
<proteinExistence type="inferred from homology"/>
<dbReference type="Gene3D" id="3.40.470.10">
    <property type="entry name" value="Uracil-DNA glycosylase-like domain"/>
    <property type="match status" value="1"/>
</dbReference>
<dbReference type="GO" id="GO:0051539">
    <property type="term" value="F:4 iron, 4 sulfur cluster binding"/>
    <property type="evidence" value="ECO:0007669"/>
    <property type="project" value="UniProtKB-KW"/>
</dbReference>
<dbReference type="EMBL" id="CACVAW010000010">
    <property type="protein sequence ID" value="CAA6803144.1"/>
    <property type="molecule type" value="Genomic_DNA"/>
</dbReference>
<keyword evidence="8" id="KW-0378">Hydrolase</keyword>
<reference evidence="13" key="1">
    <citation type="submission" date="2020-01" db="EMBL/GenBank/DDBJ databases">
        <authorList>
            <person name="Meier V. D."/>
            <person name="Meier V D."/>
        </authorList>
    </citation>
    <scope>NUCLEOTIDE SEQUENCE</scope>
    <source>
        <strain evidence="13">HLG_WM_MAG_12</strain>
    </source>
</reference>
<dbReference type="InterPro" id="IPR036895">
    <property type="entry name" value="Uracil-DNA_glycosylase-like_sf"/>
</dbReference>